<dbReference type="OrthoDB" id="413402at2759"/>
<dbReference type="EMBL" id="CAMXCT030000695">
    <property type="protein sequence ID" value="CAL4769541.1"/>
    <property type="molecule type" value="Genomic_DNA"/>
</dbReference>
<dbReference type="PANTHER" id="PTHR21184">
    <property type="entry name" value="MENORIN (DENDRITIC BRANCHING PROTEIN)"/>
    <property type="match status" value="1"/>
</dbReference>
<evidence type="ECO:0000259" key="2">
    <source>
        <dbReference type="Pfam" id="PF10223"/>
    </source>
</evidence>
<evidence type="ECO:0000256" key="1">
    <source>
        <dbReference type="ARBA" id="ARBA00044953"/>
    </source>
</evidence>
<comment type="caution">
    <text evidence="3">The sequence shown here is derived from an EMBL/GenBank/DDBJ whole genome shotgun (WGS) entry which is preliminary data.</text>
</comment>
<evidence type="ECO:0000313" key="5">
    <source>
        <dbReference type="Proteomes" id="UP001152797"/>
    </source>
</evidence>
<organism evidence="3">
    <name type="scientific">Cladocopium goreaui</name>
    <dbReference type="NCBI Taxonomy" id="2562237"/>
    <lineage>
        <taxon>Eukaryota</taxon>
        <taxon>Sar</taxon>
        <taxon>Alveolata</taxon>
        <taxon>Dinophyceae</taxon>
        <taxon>Suessiales</taxon>
        <taxon>Symbiodiniaceae</taxon>
        <taxon>Cladocopium</taxon>
    </lineage>
</organism>
<reference evidence="4 5" key="2">
    <citation type="submission" date="2024-05" db="EMBL/GenBank/DDBJ databases">
        <authorList>
            <person name="Chen Y."/>
            <person name="Shah S."/>
            <person name="Dougan E. K."/>
            <person name="Thang M."/>
            <person name="Chan C."/>
        </authorList>
    </citation>
    <scope>NUCLEOTIDE SEQUENCE [LARGE SCALE GENOMIC DNA]</scope>
</reference>
<gene>
    <name evidence="3" type="ORF">C1SCF055_LOCUS9950</name>
</gene>
<dbReference type="Pfam" id="PF10223">
    <property type="entry name" value="Menorin_N"/>
    <property type="match status" value="1"/>
</dbReference>
<dbReference type="Proteomes" id="UP001152797">
    <property type="component" value="Unassembled WGS sequence"/>
</dbReference>
<dbReference type="PANTHER" id="PTHR21184:SF6">
    <property type="entry name" value="CONSERVED PLASMA MEMBRANE PROTEIN"/>
    <property type="match status" value="1"/>
</dbReference>
<name>A0A9P1BZB7_9DINO</name>
<sequence length="348" mass="38228">MFFPSKLAVSWPAPPGLWLLGLHQTALPSQLGQAAQVAVQPPVLEVPKAPPKLPRAPKAPKRLHWAPLPSPEQVWAHSCVSKKKLETALQDPTVTAIEVDVAMGYFTGSGDEVVPVMAHPPILTSDLTFEDFLEELIRDGRRHVKFDFKDLEAVRRCLPLLAQHSGELAANGQAVWLNADVLPGPGLRRWSGGVLNAEEFLRTAEEQCPGAHLSLGWKANPVGSEAYNEADCRAMADLCRHHAKQNVVFAVAARTAAKNFEPLAALLAQVPGSQLLFWTGAWEPPLLQTTLRTLHRQLQQHDVLQRCGFDCKVLEPRHVYSFMTSIITLLADTGNALLRSMFAPRPSC</sequence>
<dbReference type="AlphaFoldDB" id="A0A9P1BZB7"/>
<dbReference type="InterPro" id="IPR019356">
    <property type="entry name" value="Menorin_dom"/>
</dbReference>
<dbReference type="GO" id="GO:0005615">
    <property type="term" value="C:extracellular space"/>
    <property type="evidence" value="ECO:0007669"/>
    <property type="project" value="TreeGrafter"/>
</dbReference>
<protein>
    <submittedName>
        <fullName evidence="4">Protein FAM151A</fullName>
    </submittedName>
</protein>
<evidence type="ECO:0000313" key="3">
    <source>
        <dbReference type="EMBL" id="CAI3982229.1"/>
    </source>
</evidence>
<evidence type="ECO:0000313" key="4">
    <source>
        <dbReference type="EMBL" id="CAL4769541.1"/>
    </source>
</evidence>
<accession>A0A9P1BZB7</accession>
<comment type="similarity">
    <text evidence="1">Belongs to the menorin family.</text>
</comment>
<feature type="domain" description="Menorin-like" evidence="2">
    <location>
        <begin position="74"/>
        <end position="303"/>
    </location>
</feature>
<proteinExistence type="inferred from homology"/>
<dbReference type="EMBL" id="CAMXCT010000695">
    <property type="protein sequence ID" value="CAI3982229.1"/>
    <property type="molecule type" value="Genomic_DNA"/>
</dbReference>
<keyword evidence="5" id="KW-1185">Reference proteome</keyword>
<dbReference type="EMBL" id="CAMXCT020000695">
    <property type="protein sequence ID" value="CAL1135604.1"/>
    <property type="molecule type" value="Genomic_DNA"/>
</dbReference>
<reference evidence="3" key="1">
    <citation type="submission" date="2022-10" db="EMBL/GenBank/DDBJ databases">
        <authorList>
            <person name="Chen Y."/>
            <person name="Dougan E. K."/>
            <person name="Chan C."/>
            <person name="Rhodes N."/>
            <person name="Thang M."/>
        </authorList>
    </citation>
    <scope>NUCLEOTIDE SEQUENCE</scope>
</reference>